<protein>
    <submittedName>
        <fullName evidence="2">GNAT family acetyltransferase</fullName>
    </submittedName>
</protein>
<dbReference type="InterPro" id="IPR016181">
    <property type="entry name" value="Acyl_CoA_acyltransferase"/>
</dbReference>
<name>A0ABU3H642_9BACL</name>
<comment type="caution">
    <text evidence="2">The sequence shown here is derived from an EMBL/GenBank/DDBJ whole genome shotgun (WGS) entry which is preliminary data.</text>
</comment>
<dbReference type="SUPFAM" id="SSF55729">
    <property type="entry name" value="Acyl-CoA N-acyltransferases (Nat)"/>
    <property type="match status" value="1"/>
</dbReference>
<dbReference type="RefSeq" id="WP_025698019.1">
    <property type="nucleotide sequence ID" value="NZ_JAUSUY010000006.1"/>
</dbReference>
<keyword evidence="3" id="KW-1185">Reference proteome</keyword>
<proteinExistence type="predicted"/>
<dbReference type="Gene3D" id="3.40.630.30">
    <property type="match status" value="1"/>
</dbReference>
<evidence type="ECO:0000313" key="2">
    <source>
        <dbReference type="EMBL" id="MDT3426293.1"/>
    </source>
</evidence>
<accession>A0ABU3H642</accession>
<gene>
    <name evidence="2" type="ORF">J2Z22_001819</name>
</gene>
<dbReference type="EMBL" id="JAUSUY010000006">
    <property type="protein sequence ID" value="MDT3426293.1"/>
    <property type="molecule type" value="Genomic_DNA"/>
</dbReference>
<dbReference type="Pfam" id="PF12746">
    <property type="entry name" value="GNAT_acetyltran"/>
    <property type="match status" value="1"/>
</dbReference>
<feature type="domain" description="N-acetyltransferase" evidence="1">
    <location>
        <begin position="138"/>
        <end position="265"/>
    </location>
</feature>
<dbReference type="CDD" id="cd04301">
    <property type="entry name" value="NAT_SF"/>
    <property type="match status" value="1"/>
</dbReference>
<evidence type="ECO:0000313" key="3">
    <source>
        <dbReference type="Proteomes" id="UP001248709"/>
    </source>
</evidence>
<dbReference type="Proteomes" id="UP001248709">
    <property type="component" value="Unassembled WGS sequence"/>
</dbReference>
<sequence>MIRKLNEQDRAGLLAFLGQDPALNLFLISDVENFGFDREFQEVWGEFEPESGQLKAVLLRYETNYLPYAAVPFDVQGFADIMKQDERMKMLSGSTSIAAQFGPYISFRKEKSMHFAELKELAGEPGAQALAETPAKLATLRDVESICTLMDGIDEFEENPDSMRSGMRRALETGTGRTCFVERDGRTVAAASSTAENSMSAMIVGVATHPDYRGQGLATLIVTKLCSDLTKEGKSLCLFYNNPDAASIYKRIGFRDIGDWSMMYT</sequence>
<organism evidence="2 3">
    <name type="scientific">Paenibacillus forsythiae</name>
    <dbReference type="NCBI Taxonomy" id="365616"/>
    <lineage>
        <taxon>Bacteria</taxon>
        <taxon>Bacillati</taxon>
        <taxon>Bacillota</taxon>
        <taxon>Bacilli</taxon>
        <taxon>Bacillales</taxon>
        <taxon>Paenibacillaceae</taxon>
        <taxon>Paenibacillus</taxon>
    </lineage>
</organism>
<dbReference type="InterPro" id="IPR027365">
    <property type="entry name" value="GNAT_acetyltra_YdfB-like"/>
</dbReference>
<dbReference type="InterPro" id="IPR000182">
    <property type="entry name" value="GNAT_dom"/>
</dbReference>
<dbReference type="PROSITE" id="PS51186">
    <property type="entry name" value="GNAT"/>
    <property type="match status" value="1"/>
</dbReference>
<evidence type="ECO:0000259" key="1">
    <source>
        <dbReference type="PROSITE" id="PS51186"/>
    </source>
</evidence>
<reference evidence="2 3" key="1">
    <citation type="submission" date="2023-07" db="EMBL/GenBank/DDBJ databases">
        <title>Genomic Encyclopedia of Type Strains, Phase IV (KMG-IV): sequencing the most valuable type-strain genomes for metagenomic binning, comparative biology and taxonomic classification.</title>
        <authorList>
            <person name="Goeker M."/>
        </authorList>
    </citation>
    <scope>NUCLEOTIDE SEQUENCE [LARGE SCALE GENOMIC DNA]</scope>
    <source>
        <strain evidence="2 3">T98</strain>
    </source>
</reference>